<reference evidence="2" key="1">
    <citation type="submission" date="2017-03" db="EMBL/GenBank/DDBJ databases">
        <authorList>
            <person name="Rodrigo-Torres L."/>
            <person name="Arahal R.D."/>
            <person name="Lucena T."/>
        </authorList>
    </citation>
    <scope>NUCLEOTIDE SEQUENCE [LARGE SCALE GENOMIC DNA]</scope>
    <source>
        <strain evidence="2">CECT 8411</strain>
    </source>
</reference>
<protein>
    <recommendedName>
        <fullName evidence="3">Translocase</fullName>
    </recommendedName>
</protein>
<keyword evidence="2" id="KW-1185">Reference proteome</keyword>
<dbReference type="Proteomes" id="UP000193778">
    <property type="component" value="Unassembled WGS sequence"/>
</dbReference>
<proteinExistence type="predicted"/>
<evidence type="ECO:0000313" key="1">
    <source>
        <dbReference type="EMBL" id="SLN43753.1"/>
    </source>
</evidence>
<gene>
    <name evidence="1" type="ORF">RUM8411_01997</name>
</gene>
<name>A0A1X6Z8N9_9RHOB</name>
<evidence type="ECO:0000313" key="2">
    <source>
        <dbReference type="Proteomes" id="UP000193778"/>
    </source>
</evidence>
<sequence>MFVIKNYVTTGGTVVCALAIGYLMQNGSTAQRNAAHAEVAAATVAQTSVMPGLDGIVLTSSPSAYRTDAVTEPARRTLQPSQSAPSDHANCSLSARAHAMPGATARLIVKAPCYADERVEIHHSGLTVTQHTDASGTLDLTIPALSEYAIFLISLENKQGTVATTHIPDMGHYARIALQWQGQTDLQIHALEFGASYGSNGHVSANPETQGIGSVVHLGQAGLTDARNLQVYSFPAGRASEAGSIEVTVEAEVTAENCGRDLSVQSLELRGDRKLRSHDLTLNIPDCSRTGEFLVLNNLFQDLTIAAK</sequence>
<organism evidence="1 2">
    <name type="scientific">Ruegeria meonggei</name>
    <dbReference type="NCBI Taxonomy" id="1446476"/>
    <lineage>
        <taxon>Bacteria</taxon>
        <taxon>Pseudomonadati</taxon>
        <taxon>Pseudomonadota</taxon>
        <taxon>Alphaproteobacteria</taxon>
        <taxon>Rhodobacterales</taxon>
        <taxon>Roseobacteraceae</taxon>
        <taxon>Ruegeria</taxon>
    </lineage>
</organism>
<dbReference type="OrthoDB" id="7956241at2"/>
<evidence type="ECO:0008006" key="3">
    <source>
        <dbReference type="Google" id="ProtNLM"/>
    </source>
</evidence>
<dbReference type="RefSeq" id="WP_085822521.1">
    <property type="nucleotide sequence ID" value="NZ_FWFP01000005.1"/>
</dbReference>
<dbReference type="AlphaFoldDB" id="A0A1X6Z8N9"/>
<dbReference type="EMBL" id="FWFP01000005">
    <property type="protein sequence ID" value="SLN43753.1"/>
    <property type="molecule type" value="Genomic_DNA"/>
</dbReference>
<accession>A0A1X6Z8N9</accession>